<feature type="compositionally biased region" description="Polar residues" evidence="1">
    <location>
        <begin position="16"/>
        <end position="25"/>
    </location>
</feature>
<reference evidence="2 3" key="1">
    <citation type="submission" date="2013-11" db="EMBL/GenBank/DDBJ databases">
        <title>The Damaraland mole rat (Fukomys damarensis) genome and evolution of African mole rats.</title>
        <authorList>
            <person name="Gladyshev V.N."/>
            <person name="Fang X."/>
        </authorList>
    </citation>
    <scope>NUCLEOTIDE SEQUENCE [LARGE SCALE GENOMIC DNA]</scope>
    <source>
        <tissue evidence="2">Liver</tissue>
    </source>
</reference>
<name>A0A091EA00_FUKDA</name>
<dbReference type="Proteomes" id="UP000028990">
    <property type="component" value="Unassembled WGS sequence"/>
</dbReference>
<organism evidence="2 3">
    <name type="scientific">Fukomys damarensis</name>
    <name type="common">Damaraland mole rat</name>
    <name type="synonym">Cryptomys damarensis</name>
    <dbReference type="NCBI Taxonomy" id="885580"/>
    <lineage>
        <taxon>Eukaryota</taxon>
        <taxon>Metazoa</taxon>
        <taxon>Chordata</taxon>
        <taxon>Craniata</taxon>
        <taxon>Vertebrata</taxon>
        <taxon>Euteleostomi</taxon>
        <taxon>Mammalia</taxon>
        <taxon>Eutheria</taxon>
        <taxon>Euarchontoglires</taxon>
        <taxon>Glires</taxon>
        <taxon>Rodentia</taxon>
        <taxon>Hystricomorpha</taxon>
        <taxon>Bathyergidae</taxon>
        <taxon>Fukomys</taxon>
    </lineage>
</organism>
<dbReference type="AlphaFoldDB" id="A0A091EA00"/>
<dbReference type="EMBL" id="KN122228">
    <property type="protein sequence ID" value="KFO32051.1"/>
    <property type="molecule type" value="Genomic_DNA"/>
</dbReference>
<evidence type="ECO:0000256" key="1">
    <source>
        <dbReference type="SAM" id="MobiDB-lite"/>
    </source>
</evidence>
<evidence type="ECO:0000313" key="2">
    <source>
        <dbReference type="EMBL" id="KFO32051.1"/>
    </source>
</evidence>
<sequence length="204" mass="21958">MAVSQQPTPDPPQTQSLPSVRSTAPHTGCGGERHFASAVQKLTPAGEAGAAQGSCAVDLEQIRTHRAASTGHTLHTVRGTQLDTGKRKLFSPMCGVRADLEEEGSRASSGSCADFDGQDEPQAFQTSGWVLEKDKCPSQLLRSLSPHGAFIYFRTPCIRRLAADCAPAPHGVRSCPPPVRCSLTTHALRFPCRMFSSESRRMTR</sequence>
<gene>
    <name evidence="2" type="ORF">H920_06620</name>
</gene>
<accession>A0A091EA00</accession>
<protein>
    <submittedName>
        <fullName evidence="2">Uncharacterized protein</fullName>
    </submittedName>
</protein>
<proteinExistence type="predicted"/>
<feature type="region of interest" description="Disordered" evidence="1">
    <location>
        <begin position="1"/>
        <end position="32"/>
    </location>
</feature>
<evidence type="ECO:0000313" key="3">
    <source>
        <dbReference type="Proteomes" id="UP000028990"/>
    </source>
</evidence>
<keyword evidence="3" id="KW-1185">Reference proteome</keyword>